<evidence type="ECO:0000256" key="3">
    <source>
        <dbReference type="ARBA" id="ARBA00022801"/>
    </source>
</evidence>
<dbReference type="InterPro" id="IPR008248">
    <property type="entry name" value="CheB-like"/>
</dbReference>
<evidence type="ECO:0000256" key="5">
    <source>
        <dbReference type="HAMAP-Rule" id="MF_00099"/>
    </source>
</evidence>
<dbReference type="InterPro" id="IPR011006">
    <property type="entry name" value="CheY-like_superfamily"/>
</dbReference>
<accession>A0A916WYR5</accession>
<keyword evidence="3 5" id="KW-0378">Hydrolase</keyword>
<proteinExistence type="inferred from homology"/>
<dbReference type="PIRSF" id="PIRSF000876">
    <property type="entry name" value="RR_chemtxs_CheB"/>
    <property type="match status" value="1"/>
</dbReference>
<dbReference type="InterPro" id="IPR035909">
    <property type="entry name" value="CheB_C"/>
</dbReference>
<protein>
    <recommendedName>
        <fullName evidence="5">Protein-glutamate methylesterase/protein-glutamine glutaminase</fullName>
        <ecNumber evidence="5">3.1.1.61</ecNumber>
        <ecNumber evidence="5">3.5.1.44</ecNumber>
    </recommendedName>
</protein>
<dbReference type="HAMAP" id="MF_00099">
    <property type="entry name" value="CheB_chemtxs"/>
    <property type="match status" value="1"/>
</dbReference>
<feature type="modified residue" description="4-aspartylphosphate" evidence="5 7">
    <location>
        <position position="55"/>
    </location>
</feature>
<dbReference type="Gene3D" id="3.40.50.180">
    <property type="entry name" value="Methylesterase CheB, C-terminal domain"/>
    <property type="match status" value="1"/>
</dbReference>
<comment type="similarity">
    <text evidence="5">Belongs to the CheB family.</text>
</comment>
<dbReference type="RefSeq" id="WP_188660296.1">
    <property type="nucleotide sequence ID" value="NZ_BMIH01000005.1"/>
</dbReference>
<comment type="function">
    <text evidence="5">Involved in chemotaxis. Part of a chemotaxis signal transduction system that modulates chemotaxis in response to various stimuli. Catalyzes the demethylation of specific methylglutamate residues introduced into the chemoreceptors (methyl-accepting chemotaxis proteins or MCP) by CheR. Also mediates the irreversible deamidation of specific glutamine residues to glutamic acid.</text>
</comment>
<feature type="domain" description="Response regulatory" evidence="8">
    <location>
        <begin position="4"/>
        <end position="121"/>
    </location>
</feature>
<keyword evidence="2 5" id="KW-0145">Chemotaxis</keyword>
<reference evidence="10" key="2">
    <citation type="submission" date="2020-09" db="EMBL/GenBank/DDBJ databases">
        <authorList>
            <person name="Sun Q."/>
            <person name="Zhou Y."/>
        </authorList>
    </citation>
    <scope>NUCLEOTIDE SEQUENCE</scope>
    <source>
        <strain evidence="10">CGMCC 1.15330</strain>
    </source>
</reference>
<dbReference type="SUPFAM" id="SSF52738">
    <property type="entry name" value="Methylesterase CheB, C-terminal domain"/>
    <property type="match status" value="1"/>
</dbReference>
<dbReference type="EC" id="3.1.1.61" evidence="5"/>
<keyword evidence="5 7" id="KW-0597">Phosphoprotein</keyword>
<dbReference type="EC" id="3.5.1.44" evidence="5"/>
<dbReference type="Pfam" id="PF01339">
    <property type="entry name" value="CheB_methylest"/>
    <property type="match status" value="1"/>
</dbReference>
<dbReference type="Proteomes" id="UP000623067">
    <property type="component" value="Unassembled WGS sequence"/>
</dbReference>
<dbReference type="Gene3D" id="3.40.50.2300">
    <property type="match status" value="1"/>
</dbReference>
<evidence type="ECO:0000256" key="1">
    <source>
        <dbReference type="ARBA" id="ARBA00022490"/>
    </source>
</evidence>
<comment type="subcellular location">
    <subcellularLocation>
        <location evidence="5">Cytoplasm</location>
    </subcellularLocation>
</comment>
<dbReference type="PANTHER" id="PTHR42872:SF6">
    <property type="entry name" value="PROTEIN-GLUTAMATE METHYLESTERASE_PROTEIN-GLUTAMINE GLUTAMINASE"/>
    <property type="match status" value="1"/>
</dbReference>
<feature type="domain" description="CheB-type methylesterase" evidence="9">
    <location>
        <begin position="147"/>
        <end position="343"/>
    </location>
</feature>
<comment type="catalytic activity">
    <reaction evidence="4 5">
        <text>[protein]-L-glutamate 5-O-methyl ester + H2O = L-glutamyl-[protein] + methanol + H(+)</text>
        <dbReference type="Rhea" id="RHEA:23236"/>
        <dbReference type="Rhea" id="RHEA-COMP:10208"/>
        <dbReference type="Rhea" id="RHEA-COMP:10311"/>
        <dbReference type="ChEBI" id="CHEBI:15377"/>
        <dbReference type="ChEBI" id="CHEBI:15378"/>
        <dbReference type="ChEBI" id="CHEBI:17790"/>
        <dbReference type="ChEBI" id="CHEBI:29973"/>
        <dbReference type="ChEBI" id="CHEBI:82795"/>
        <dbReference type="EC" id="3.1.1.61"/>
    </reaction>
</comment>
<keyword evidence="1 5" id="KW-0963">Cytoplasm</keyword>
<organism evidence="10 11">
    <name type="scientific">Sphingomonas metalli</name>
    <dbReference type="NCBI Taxonomy" id="1779358"/>
    <lineage>
        <taxon>Bacteria</taxon>
        <taxon>Pseudomonadati</taxon>
        <taxon>Pseudomonadota</taxon>
        <taxon>Alphaproteobacteria</taxon>
        <taxon>Sphingomonadales</taxon>
        <taxon>Sphingomonadaceae</taxon>
        <taxon>Sphingomonas</taxon>
    </lineage>
</organism>
<comment type="domain">
    <text evidence="5">Contains a C-terminal catalytic domain, and an N-terminal region which modulates catalytic activity.</text>
</comment>
<dbReference type="GO" id="GO:0005737">
    <property type="term" value="C:cytoplasm"/>
    <property type="evidence" value="ECO:0007669"/>
    <property type="project" value="UniProtKB-SubCell"/>
</dbReference>
<comment type="catalytic activity">
    <reaction evidence="5">
        <text>L-glutaminyl-[protein] + H2O = L-glutamyl-[protein] + NH4(+)</text>
        <dbReference type="Rhea" id="RHEA:16441"/>
        <dbReference type="Rhea" id="RHEA-COMP:10207"/>
        <dbReference type="Rhea" id="RHEA-COMP:10208"/>
        <dbReference type="ChEBI" id="CHEBI:15377"/>
        <dbReference type="ChEBI" id="CHEBI:28938"/>
        <dbReference type="ChEBI" id="CHEBI:29973"/>
        <dbReference type="ChEBI" id="CHEBI:30011"/>
        <dbReference type="EC" id="3.5.1.44"/>
    </reaction>
</comment>
<evidence type="ECO:0000313" key="11">
    <source>
        <dbReference type="Proteomes" id="UP000623067"/>
    </source>
</evidence>
<evidence type="ECO:0000259" key="9">
    <source>
        <dbReference type="PROSITE" id="PS50122"/>
    </source>
</evidence>
<dbReference type="EMBL" id="BMIH01000005">
    <property type="protein sequence ID" value="GGB40472.1"/>
    <property type="molecule type" value="Genomic_DNA"/>
</dbReference>
<dbReference type="GO" id="GO:0006935">
    <property type="term" value="P:chemotaxis"/>
    <property type="evidence" value="ECO:0007669"/>
    <property type="project" value="UniProtKB-UniRule"/>
</dbReference>
<dbReference type="PROSITE" id="PS50122">
    <property type="entry name" value="CHEB"/>
    <property type="match status" value="1"/>
</dbReference>
<dbReference type="InterPro" id="IPR001789">
    <property type="entry name" value="Sig_transdc_resp-reg_receiver"/>
</dbReference>
<feature type="active site" evidence="5 6">
    <location>
        <position position="164"/>
    </location>
</feature>
<comment type="caution">
    <text evidence="10">The sequence shown here is derived from an EMBL/GenBank/DDBJ whole genome shotgun (WGS) entry which is preliminary data.</text>
</comment>
<dbReference type="PROSITE" id="PS50110">
    <property type="entry name" value="RESPONSE_REGULATORY"/>
    <property type="match status" value="1"/>
</dbReference>
<dbReference type="GO" id="GO:0050568">
    <property type="term" value="F:protein-glutamine glutaminase activity"/>
    <property type="evidence" value="ECO:0007669"/>
    <property type="project" value="UniProtKB-UniRule"/>
</dbReference>
<evidence type="ECO:0000256" key="6">
    <source>
        <dbReference type="PROSITE-ProRule" id="PRU00050"/>
    </source>
</evidence>
<comment type="PTM">
    <text evidence="5">Phosphorylated by CheA. Phosphorylation of the N-terminal regulatory domain activates the methylesterase activity.</text>
</comment>
<evidence type="ECO:0000259" key="8">
    <source>
        <dbReference type="PROSITE" id="PS50110"/>
    </source>
</evidence>
<sequence length="343" mass="35840">MTVRTLIVDDSATMRALISALLRRDPAIEIVGVAASAEAARTLIRETDPDVITLDVEMPGMDGLSFLEKIMRLRPTPVVMVSGRTRAGAEATLRALELGAVGCYAKPRGRADDLLLADDGQLAAMVHEAAAAKGRLHGARTASPHAPRPGAFAWNGKLLAIAASTGGVETLGLLLDGFPALCPPTLIVQHMPESFTRLFAARLDARVAPRVVEAEDGQSIEPGTVYIAPGGHRHMIARAGSAPYIRLVPGDPVSGHRPSGDVLFRSVAQGWKAEAVGLILTGMGADGARGLLEMRRAGAATLGQSQASALIYGMPRAAHELGAVGEQLAVEAVPARVMQLCGR</sequence>
<evidence type="ECO:0000256" key="4">
    <source>
        <dbReference type="ARBA" id="ARBA00048267"/>
    </source>
</evidence>
<gene>
    <name evidence="5 10" type="primary">cheB</name>
    <name evidence="10" type="ORF">GCM10011380_32430</name>
</gene>
<dbReference type="GO" id="GO:0000156">
    <property type="term" value="F:phosphorelay response regulator activity"/>
    <property type="evidence" value="ECO:0007669"/>
    <property type="project" value="InterPro"/>
</dbReference>
<dbReference type="AlphaFoldDB" id="A0A916WYR5"/>
<dbReference type="GO" id="GO:0008984">
    <property type="term" value="F:protein-glutamate methylesterase activity"/>
    <property type="evidence" value="ECO:0007669"/>
    <property type="project" value="UniProtKB-UniRule"/>
</dbReference>
<dbReference type="SMART" id="SM00448">
    <property type="entry name" value="REC"/>
    <property type="match status" value="1"/>
</dbReference>
<dbReference type="CDD" id="cd17541">
    <property type="entry name" value="REC_CheB-like"/>
    <property type="match status" value="1"/>
</dbReference>
<feature type="active site" evidence="5 6">
    <location>
        <position position="286"/>
    </location>
</feature>
<keyword evidence="11" id="KW-1185">Reference proteome</keyword>
<feature type="active site" evidence="5 6">
    <location>
        <position position="190"/>
    </location>
</feature>
<dbReference type="InterPro" id="IPR000673">
    <property type="entry name" value="Sig_transdc_resp-reg_Me-estase"/>
</dbReference>
<dbReference type="SUPFAM" id="SSF52172">
    <property type="entry name" value="CheY-like"/>
    <property type="match status" value="1"/>
</dbReference>
<evidence type="ECO:0000313" key="10">
    <source>
        <dbReference type="EMBL" id="GGB40472.1"/>
    </source>
</evidence>
<evidence type="ECO:0000256" key="2">
    <source>
        <dbReference type="ARBA" id="ARBA00022500"/>
    </source>
</evidence>
<dbReference type="Pfam" id="PF00072">
    <property type="entry name" value="Response_reg"/>
    <property type="match status" value="1"/>
</dbReference>
<dbReference type="CDD" id="cd16432">
    <property type="entry name" value="CheB_Rec"/>
    <property type="match status" value="1"/>
</dbReference>
<reference evidence="10" key="1">
    <citation type="journal article" date="2014" name="Int. J. Syst. Evol. Microbiol.">
        <title>Complete genome sequence of Corynebacterium casei LMG S-19264T (=DSM 44701T), isolated from a smear-ripened cheese.</title>
        <authorList>
            <consortium name="US DOE Joint Genome Institute (JGI-PGF)"/>
            <person name="Walter F."/>
            <person name="Albersmeier A."/>
            <person name="Kalinowski J."/>
            <person name="Ruckert C."/>
        </authorList>
    </citation>
    <scope>NUCLEOTIDE SEQUENCE</scope>
    <source>
        <strain evidence="10">CGMCC 1.15330</strain>
    </source>
</reference>
<dbReference type="NCBIfam" id="NF001965">
    <property type="entry name" value="PRK00742.1"/>
    <property type="match status" value="1"/>
</dbReference>
<name>A0A916WYR5_9SPHN</name>
<evidence type="ECO:0000256" key="7">
    <source>
        <dbReference type="PROSITE-ProRule" id="PRU00169"/>
    </source>
</evidence>
<dbReference type="PANTHER" id="PTHR42872">
    <property type="entry name" value="PROTEIN-GLUTAMATE METHYLESTERASE/PROTEIN-GLUTAMINE GLUTAMINASE"/>
    <property type="match status" value="1"/>
</dbReference>